<gene>
    <name evidence="5" type="primary">hlyA_9</name>
    <name evidence="5" type="ORF">PH7735_01264</name>
</gene>
<dbReference type="RefSeq" id="WP_058310409.1">
    <property type="nucleotide sequence ID" value="NZ_CYTW01000001.1"/>
</dbReference>
<dbReference type="Gene3D" id="2.150.10.10">
    <property type="entry name" value="Serralysin-like metalloprotease, C-terminal"/>
    <property type="match status" value="2"/>
</dbReference>
<dbReference type="GO" id="GO:0016787">
    <property type="term" value="F:hydrolase activity"/>
    <property type="evidence" value="ECO:0007669"/>
    <property type="project" value="UniProtKB-KW"/>
</dbReference>
<dbReference type="GeneID" id="83883129"/>
<keyword evidence="3" id="KW-0378">Hydrolase</keyword>
<accession>A0A0N7M8T0</accession>
<dbReference type="SUPFAM" id="SSF51120">
    <property type="entry name" value="beta-Roll"/>
    <property type="match status" value="1"/>
</dbReference>
<dbReference type="GO" id="GO:0005509">
    <property type="term" value="F:calcium ion binding"/>
    <property type="evidence" value="ECO:0007669"/>
    <property type="project" value="InterPro"/>
</dbReference>
<dbReference type="Proteomes" id="UP000051870">
    <property type="component" value="Unassembled WGS sequence"/>
</dbReference>
<dbReference type="Pfam" id="PF01839">
    <property type="entry name" value="FG-GAP"/>
    <property type="match status" value="1"/>
</dbReference>
<sequence>MATGLGGTVFYGPEGLAQFGRQIRSVGDVNNDGLADFAVSTLNAGNGYGNPDDSVDRVGITFVIYGRQGDYAATTDFAFDTGTQPDGALYSVFQGDIATGLLGEALNAAGDINGDGIDDIIIGSDRYDGTNGGAFVVYGQQGGLAPILEPGDLTTATGAALTGASGVQFSIIVDGIGDFNGDGFDDLYVGSQNDNITYILFGDGNPLPAAVDLTSDLAGRVHTFTNTDTRGEGIGDINGDGLGDILIRNGAGNGLTVIFGDATLTGGTTDLATFVPDGTDGFVMDFGGIWRATEAGDVNGDGLDDFIVLGYSSAHIVFGQTSGFAASFDPTTLDGTNGFSLAGGVSFNIGGVGDMNGDGIDDFVLADRNANTGRGLTYVVFGQSDPFSANVDVTTLDGSNGYRLTGTADYDNLGGGTLSDVNNDGFADLITAAQRYDVPREGSFPIYDVGATFVVYGGPGRLAAFDAQDGATDGALDLTLIGESLTFDDSLSGVDLVGTVGADTLEGGARGDTLDGGDGNDVLRGKGGDDNLLGGDGVDTLVGGDGDDTLLGGTSEDDLRDVIYAGAGNDRIDGGYGNDELRGDAGNDTIAGGFGADTVIGGTGDDTLTGSAFADQIFGGDGNDFVNGGFGHDLLNGGAGADRFFHIGIADHGSDWVQDYDATEGDILQFGIASATRSQFQINTTHTATAAGERSGDDVTEEAFVIYRPTGQIMWALVDGAGQSSINLQIGGDVFDLLA</sequence>
<dbReference type="PANTHER" id="PTHR23221">
    <property type="entry name" value="GLYCOSYLPHOSPHATIDYLINOSITOL PHOSPHOLIPASE D"/>
    <property type="match status" value="1"/>
</dbReference>
<dbReference type="Pfam" id="PF00353">
    <property type="entry name" value="HemolysinCabind"/>
    <property type="match status" value="4"/>
</dbReference>
<dbReference type="SMART" id="SM00191">
    <property type="entry name" value="Int_alpha"/>
    <property type="match status" value="5"/>
</dbReference>
<keyword evidence="6" id="KW-1185">Reference proteome</keyword>
<dbReference type="AlphaFoldDB" id="A0A0N7M8T0"/>
<dbReference type="STRING" id="1715693.PH7735_01264"/>
<dbReference type="InterPro" id="IPR013517">
    <property type="entry name" value="FG-GAP"/>
</dbReference>
<evidence type="ECO:0000256" key="4">
    <source>
        <dbReference type="ARBA" id="ARBA00023180"/>
    </source>
</evidence>
<dbReference type="InterPro" id="IPR013519">
    <property type="entry name" value="Int_alpha_beta-p"/>
</dbReference>
<dbReference type="PANTHER" id="PTHR23221:SF7">
    <property type="entry name" value="PHOSPHATIDYLINOSITOL-GLYCAN-SPECIFIC PHOSPHOLIPASE D"/>
    <property type="match status" value="1"/>
</dbReference>
<dbReference type="InterPro" id="IPR011049">
    <property type="entry name" value="Serralysin-like_metalloprot_C"/>
</dbReference>
<evidence type="ECO:0000313" key="6">
    <source>
        <dbReference type="Proteomes" id="UP000051870"/>
    </source>
</evidence>
<dbReference type="SUPFAM" id="SSF69318">
    <property type="entry name" value="Integrin alpha N-terminal domain"/>
    <property type="match status" value="1"/>
</dbReference>
<dbReference type="PROSITE" id="PS00330">
    <property type="entry name" value="HEMOLYSIN_CALCIUM"/>
    <property type="match status" value="1"/>
</dbReference>
<organism evidence="5 6">
    <name type="scientific">Shimia thalassica</name>
    <dbReference type="NCBI Taxonomy" id="1715693"/>
    <lineage>
        <taxon>Bacteria</taxon>
        <taxon>Pseudomonadati</taxon>
        <taxon>Pseudomonadota</taxon>
        <taxon>Alphaproteobacteria</taxon>
        <taxon>Rhodobacterales</taxon>
        <taxon>Roseobacteraceae</taxon>
    </lineage>
</organism>
<dbReference type="Gene3D" id="2.130.10.130">
    <property type="entry name" value="Integrin alpha, N-terminal"/>
    <property type="match status" value="3"/>
</dbReference>
<keyword evidence="2" id="KW-0677">Repeat</keyword>
<keyword evidence="1" id="KW-0732">Signal</keyword>
<name>A0A0N7M8T0_9RHOB</name>
<evidence type="ECO:0000313" key="5">
    <source>
        <dbReference type="EMBL" id="CUJ90549.1"/>
    </source>
</evidence>
<dbReference type="EMBL" id="CYTW01000001">
    <property type="protein sequence ID" value="CUJ90549.1"/>
    <property type="molecule type" value="Genomic_DNA"/>
</dbReference>
<evidence type="ECO:0000256" key="2">
    <source>
        <dbReference type="ARBA" id="ARBA00022737"/>
    </source>
</evidence>
<proteinExistence type="predicted"/>
<protein>
    <submittedName>
        <fullName evidence="5">Hemolysin, chromosomal</fullName>
    </submittedName>
</protein>
<dbReference type="InterPro" id="IPR001343">
    <property type="entry name" value="Hemolysn_Ca-bd"/>
</dbReference>
<dbReference type="InterPro" id="IPR018511">
    <property type="entry name" value="Hemolysin-typ_Ca-bd_CS"/>
</dbReference>
<evidence type="ECO:0000256" key="1">
    <source>
        <dbReference type="ARBA" id="ARBA00022729"/>
    </source>
</evidence>
<evidence type="ECO:0000256" key="3">
    <source>
        <dbReference type="ARBA" id="ARBA00022801"/>
    </source>
</evidence>
<keyword evidence="4" id="KW-0325">Glycoprotein</keyword>
<reference evidence="6" key="1">
    <citation type="submission" date="2015-09" db="EMBL/GenBank/DDBJ databases">
        <authorList>
            <person name="Rodrigo-Torres Lidia"/>
            <person name="Arahal R.David."/>
        </authorList>
    </citation>
    <scope>NUCLEOTIDE SEQUENCE [LARGE SCALE GENOMIC DNA]</scope>
    <source>
        <strain evidence="6">CECT 7735</strain>
    </source>
</reference>
<dbReference type="InterPro" id="IPR028994">
    <property type="entry name" value="Integrin_alpha_N"/>
</dbReference>
<dbReference type="PRINTS" id="PR00313">
    <property type="entry name" value="CABNDNGRPT"/>
</dbReference>